<accession>E6LPD4</accession>
<dbReference type="SUPFAM" id="SSF52540">
    <property type="entry name" value="P-loop containing nucleoside triphosphate hydrolases"/>
    <property type="match status" value="1"/>
</dbReference>
<dbReference type="HOGENOM" id="CLU_046693_2_0_9"/>
<sequence length="414" mass="47674">MLIEFTCSNHKSIREKIIFSALAGKDTSHEEKIEKIAGLDVLKSAVIYGANGSGKSNFVDAIDFVRNLVLNSILHQPGQGIRQSPHKLDGFEKESRYQLHFVVKEIRYVFGFSLKNMLVVEEYLYYFPNGKQTKIFERTNNEFTEGSKFRKKFETCKDVLMPNRLMLSCAANFSNVDEVKDVFNFFNDYLIIYKDSKQDIWMDYSLHQIYKNENIKNSVLTFLKELDTGIKDINVTINEAEVESVEFLPFLSDEFKKAIAEARAESISTKIVYDEFETDLMSEESTGIKKLFGMLCPIIDIMVNSKVLICDELEANLHEALVYGLIKLFVSTKTDKTPQLIFTTHETGLLNFDLFRRDQIWFTEMKNDRSTDLFSLAEIKNVRREEKFGNGYITGKYGAIPMLNLDFAKIVDGI</sequence>
<reference evidence="2 3" key="1">
    <citation type="submission" date="2010-12" db="EMBL/GenBank/DDBJ databases">
        <authorList>
            <person name="Muzny D."/>
            <person name="Qin X."/>
            <person name="Deng J."/>
            <person name="Jiang H."/>
            <person name="Liu Y."/>
            <person name="Qu J."/>
            <person name="Song X.-Z."/>
            <person name="Zhang L."/>
            <person name="Thornton R."/>
            <person name="Coyle M."/>
            <person name="Francisco L."/>
            <person name="Jackson L."/>
            <person name="Javaid M."/>
            <person name="Korchina V."/>
            <person name="Kovar C."/>
            <person name="Mata R."/>
            <person name="Mathew T."/>
            <person name="Ngo R."/>
            <person name="Nguyen L."/>
            <person name="Nguyen N."/>
            <person name="Okwuonu G."/>
            <person name="Ongeri F."/>
            <person name="Pham C."/>
            <person name="Simmons D."/>
            <person name="Wilczek-Boney K."/>
            <person name="Hale W."/>
            <person name="Jakkamsetti A."/>
            <person name="Pham P."/>
            <person name="Ruth R."/>
            <person name="San Lucas F."/>
            <person name="Warren J."/>
            <person name="Zhang J."/>
            <person name="Zhao Z."/>
            <person name="Zhou C."/>
            <person name="Zhu D."/>
            <person name="Lee S."/>
            <person name="Bess C."/>
            <person name="Blankenburg K."/>
            <person name="Forbes L."/>
            <person name="Fu Q."/>
            <person name="Gubbala S."/>
            <person name="Hirani K."/>
            <person name="Jayaseelan J.C."/>
            <person name="Lara F."/>
            <person name="Munidasa M."/>
            <person name="Palculict T."/>
            <person name="Patil S."/>
            <person name="Pu L.-L."/>
            <person name="Saada N."/>
            <person name="Tang L."/>
            <person name="Weissenberger G."/>
            <person name="Zhu Y."/>
            <person name="Hemphill L."/>
            <person name="Shang Y."/>
            <person name="Youmans B."/>
            <person name="Ayvaz T."/>
            <person name="Ross M."/>
            <person name="Santibanez J."/>
            <person name="Aqrawi P."/>
            <person name="Gross S."/>
            <person name="Joshi V."/>
            <person name="Fowler G."/>
            <person name="Nazareth L."/>
            <person name="Reid J."/>
            <person name="Worley K."/>
            <person name="Petrosino J."/>
            <person name="Highlander S."/>
            <person name="Gibbs R."/>
        </authorList>
    </citation>
    <scope>NUCLEOTIDE SEQUENCE [LARGE SCALE GENOMIC DNA]</scope>
    <source>
        <strain evidence="2 3">DSM 3986</strain>
    </source>
</reference>
<dbReference type="Proteomes" id="UP000003434">
    <property type="component" value="Unassembled WGS sequence"/>
</dbReference>
<dbReference type="PANTHER" id="PTHR40396">
    <property type="entry name" value="ATPASE-LIKE PROTEIN"/>
    <property type="match status" value="1"/>
</dbReference>
<dbReference type="Gene3D" id="3.40.50.300">
    <property type="entry name" value="P-loop containing nucleotide triphosphate hydrolases"/>
    <property type="match status" value="1"/>
</dbReference>
<organism evidence="2 3">
    <name type="scientific">Lachnoanaerobaculum saburreum DSM 3986</name>
    <dbReference type="NCBI Taxonomy" id="887325"/>
    <lineage>
        <taxon>Bacteria</taxon>
        <taxon>Bacillati</taxon>
        <taxon>Bacillota</taxon>
        <taxon>Clostridia</taxon>
        <taxon>Lachnospirales</taxon>
        <taxon>Lachnospiraceae</taxon>
        <taxon>Lachnoanaerobaculum</taxon>
    </lineage>
</organism>
<dbReference type="Pfam" id="PF13304">
    <property type="entry name" value="AAA_21"/>
    <property type="match status" value="1"/>
</dbReference>
<dbReference type="PANTHER" id="PTHR40396:SF1">
    <property type="entry name" value="ATPASE AAA-TYPE CORE DOMAIN-CONTAINING PROTEIN"/>
    <property type="match status" value="1"/>
</dbReference>
<feature type="domain" description="ATPase AAA-type core" evidence="1">
    <location>
        <begin position="45"/>
        <end position="351"/>
    </location>
</feature>
<dbReference type="GO" id="GO:0016887">
    <property type="term" value="F:ATP hydrolysis activity"/>
    <property type="evidence" value="ECO:0007669"/>
    <property type="project" value="InterPro"/>
</dbReference>
<protein>
    <recommendedName>
        <fullName evidence="1">ATPase AAA-type core domain-containing protein</fullName>
    </recommendedName>
</protein>
<proteinExistence type="predicted"/>
<name>E6LPD4_9FIRM</name>
<evidence type="ECO:0000313" key="2">
    <source>
        <dbReference type="EMBL" id="EFU76329.1"/>
    </source>
</evidence>
<dbReference type="EMBL" id="AEPW01000076">
    <property type="protein sequence ID" value="EFU76329.1"/>
    <property type="molecule type" value="Genomic_DNA"/>
</dbReference>
<dbReference type="RefSeq" id="WP_008751584.1">
    <property type="nucleotide sequence ID" value="NZ_GL622296.1"/>
</dbReference>
<dbReference type="InterPro" id="IPR003959">
    <property type="entry name" value="ATPase_AAA_core"/>
</dbReference>
<dbReference type="AlphaFoldDB" id="E6LPD4"/>
<comment type="caution">
    <text evidence="2">The sequence shown here is derived from an EMBL/GenBank/DDBJ whole genome shotgun (WGS) entry which is preliminary data.</text>
</comment>
<dbReference type="InterPro" id="IPR027417">
    <property type="entry name" value="P-loop_NTPase"/>
</dbReference>
<gene>
    <name evidence="2" type="ORF">HMPREF0381_1819</name>
</gene>
<dbReference type="eggNOG" id="COG1106">
    <property type="taxonomic scope" value="Bacteria"/>
</dbReference>
<dbReference type="GO" id="GO:0005524">
    <property type="term" value="F:ATP binding"/>
    <property type="evidence" value="ECO:0007669"/>
    <property type="project" value="InterPro"/>
</dbReference>
<evidence type="ECO:0000259" key="1">
    <source>
        <dbReference type="Pfam" id="PF13304"/>
    </source>
</evidence>
<evidence type="ECO:0000313" key="3">
    <source>
        <dbReference type="Proteomes" id="UP000003434"/>
    </source>
</evidence>